<gene>
    <name evidence="5 7" type="primary">lapA</name>
    <name evidence="7" type="ORF">GCM10009332_30070</name>
</gene>
<dbReference type="GO" id="GO:0005886">
    <property type="term" value="C:plasma membrane"/>
    <property type="evidence" value="ECO:0007669"/>
    <property type="project" value="UniProtKB-SubCell"/>
</dbReference>
<dbReference type="EMBL" id="BMPZ01000011">
    <property type="protein sequence ID" value="GGI90746.1"/>
    <property type="molecule type" value="Genomic_DNA"/>
</dbReference>
<protein>
    <recommendedName>
        <fullName evidence="5">Probable lipopolysaccharide assembly protein A</fullName>
    </recommendedName>
</protein>
<dbReference type="GO" id="GO:0008653">
    <property type="term" value="P:lipopolysaccharide metabolic process"/>
    <property type="evidence" value="ECO:0007669"/>
    <property type="project" value="InterPro"/>
</dbReference>
<dbReference type="Proteomes" id="UP000613743">
    <property type="component" value="Unassembled WGS sequence"/>
</dbReference>
<dbReference type="AlphaFoldDB" id="A0A917JWV7"/>
<comment type="similarity">
    <text evidence="5">Belongs to the LapA family.</text>
</comment>
<evidence type="ECO:0000256" key="4">
    <source>
        <dbReference type="ARBA" id="ARBA00023136"/>
    </source>
</evidence>
<comment type="function">
    <text evidence="5">Involved in the assembly of lipopolysaccharide (LPS).</text>
</comment>
<evidence type="ECO:0000256" key="2">
    <source>
        <dbReference type="ARBA" id="ARBA00022692"/>
    </source>
</evidence>
<proteinExistence type="inferred from homology"/>
<feature type="transmembrane region" description="Helical" evidence="5">
    <location>
        <begin position="40"/>
        <end position="62"/>
    </location>
</feature>
<accession>A0A917JWV7</accession>
<evidence type="ECO:0000313" key="8">
    <source>
        <dbReference type="Proteomes" id="UP000613743"/>
    </source>
</evidence>
<dbReference type="HAMAP" id="MF_01948">
    <property type="entry name" value="LPS_assembly_LapA"/>
    <property type="match status" value="1"/>
</dbReference>
<reference evidence="7" key="1">
    <citation type="journal article" date="2014" name="Int. J. Syst. Evol. Microbiol.">
        <title>Complete genome sequence of Corynebacterium casei LMG S-19264T (=DSM 44701T), isolated from a smear-ripened cheese.</title>
        <authorList>
            <consortium name="US DOE Joint Genome Institute (JGI-PGF)"/>
            <person name="Walter F."/>
            <person name="Albersmeier A."/>
            <person name="Kalinowski J."/>
            <person name="Ruckert C."/>
        </authorList>
    </citation>
    <scope>NUCLEOTIDE SEQUENCE</scope>
    <source>
        <strain evidence="7">JCM 30804</strain>
    </source>
</reference>
<keyword evidence="5" id="KW-0997">Cell inner membrane</keyword>
<evidence type="ECO:0000259" key="6">
    <source>
        <dbReference type="Pfam" id="PF06305"/>
    </source>
</evidence>
<sequence length="91" mass="10056">MKSFIVTIVVALLFFLALLLGSQNEQVVTINYFIASGEFRLPVLLASVFLAGFAISWIFTLYQLAKMKLALRSANKKLEAAETTALKEIDA</sequence>
<name>A0A917JWV7_9GAMM</name>
<keyword evidence="3 5" id="KW-1133">Transmembrane helix</keyword>
<feature type="domain" description="Lipopolysaccharide assembly protein A" evidence="6">
    <location>
        <begin position="23"/>
        <end position="83"/>
    </location>
</feature>
<evidence type="ECO:0000313" key="7">
    <source>
        <dbReference type="EMBL" id="GGI90746.1"/>
    </source>
</evidence>
<dbReference type="InterPro" id="IPR032906">
    <property type="entry name" value="LapA"/>
</dbReference>
<evidence type="ECO:0000256" key="3">
    <source>
        <dbReference type="ARBA" id="ARBA00022989"/>
    </source>
</evidence>
<evidence type="ECO:0000256" key="1">
    <source>
        <dbReference type="ARBA" id="ARBA00022475"/>
    </source>
</evidence>
<dbReference type="InterPro" id="IPR010445">
    <property type="entry name" value="LapA_dom"/>
</dbReference>
<keyword evidence="8" id="KW-1185">Reference proteome</keyword>
<dbReference type="RefSeq" id="WP_188922453.1">
    <property type="nucleotide sequence ID" value="NZ_BMPZ01000011.1"/>
</dbReference>
<keyword evidence="2 5" id="KW-0812">Transmembrane</keyword>
<keyword evidence="1 5" id="KW-1003">Cell membrane</keyword>
<comment type="caution">
    <text evidence="5">Lacks conserved residue(s) required for the propagation of feature annotation.</text>
</comment>
<comment type="caution">
    <text evidence="7">The sequence shown here is derived from an EMBL/GenBank/DDBJ whole genome shotgun (WGS) entry which is preliminary data.</text>
</comment>
<reference evidence="7" key="2">
    <citation type="submission" date="2020-09" db="EMBL/GenBank/DDBJ databases">
        <authorList>
            <person name="Sun Q."/>
            <person name="Ohkuma M."/>
        </authorList>
    </citation>
    <scope>NUCLEOTIDE SEQUENCE</scope>
    <source>
        <strain evidence="7">JCM 30804</strain>
    </source>
</reference>
<evidence type="ECO:0000256" key="5">
    <source>
        <dbReference type="HAMAP-Rule" id="MF_01948"/>
    </source>
</evidence>
<dbReference type="Pfam" id="PF06305">
    <property type="entry name" value="LapA_dom"/>
    <property type="match status" value="1"/>
</dbReference>
<organism evidence="7 8">
    <name type="scientific">Shewanella gelidii</name>
    <dbReference type="NCBI Taxonomy" id="1642821"/>
    <lineage>
        <taxon>Bacteria</taxon>
        <taxon>Pseudomonadati</taxon>
        <taxon>Pseudomonadota</taxon>
        <taxon>Gammaproteobacteria</taxon>
        <taxon>Alteromonadales</taxon>
        <taxon>Shewanellaceae</taxon>
        <taxon>Shewanella</taxon>
    </lineage>
</organism>
<keyword evidence="4 5" id="KW-0472">Membrane</keyword>
<comment type="subcellular location">
    <subcellularLocation>
        <location evidence="5">Cell inner membrane</location>
        <topology evidence="5">Single-pass membrane protein</topology>
    </subcellularLocation>
</comment>